<dbReference type="AlphaFoldDB" id="A0A9P4N1T5"/>
<dbReference type="Pfam" id="PF26639">
    <property type="entry name" value="Het-6_barrel"/>
    <property type="match status" value="1"/>
</dbReference>
<dbReference type="PANTHER" id="PTHR24148:SF64">
    <property type="entry name" value="HETEROKARYON INCOMPATIBILITY DOMAIN-CONTAINING PROTEIN"/>
    <property type="match status" value="1"/>
</dbReference>
<sequence>MYAVLDLAKDVDKYPEPNYSKNIEDVYIDFARSYIKHTGSLEWLNEASCRLYAQTELSKQLPSWVPNWMIPGRNGIIFKNHDGLEDWYYSSRLYNIFSRNLIIDERGLAEISREIELSKADDHRWGSHHTDEEEDFNPAPSHLPIIRPPGIRCDTISKVATTNILSMSYRQIMAFIGNNLDGNHPTGLPLFKVLYRTSLMGIYPVNRGVGSLDPIVESNLTCDLAKGFLLQVMLDYGYLREILPIDSGLVVHGSFGRAGIEAYEFAYPGYDIDFRFLDLNLKSGLAKNIPEFATFRSFRAARAADKPLEKGLYWFLIDHFRQRVRDQVADVKLFITKYGYIGLATNPNIKEGDIFTVLYGGKTPFILRQTESSKYQNGPEHMLMSDAYVYGLMEGEAVKHQDGWMRDDPEEPAFRYFTIV</sequence>
<dbReference type="InterPro" id="IPR052895">
    <property type="entry name" value="HetReg/Transcr_Mod"/>
</dbReference>
<comment type="caution">
    <text evidence="1">The sequence shown here is derived from an EMBL/GenBank/DDBJ whole genome shotgun (WGS) entry which is preliminary data.</text>
</comment>
<dbReference type="PANTHER" id="PTHR24148">
    <property type="entry name" value="ANKYRIN REPEAT DOMAIN-CONTAINING PROTEIN 39 HOMOLOG-RELATED"/>
    <property type="match status" value="1"/>
</dbReference>
<evidence type="ECO:0000313" key="1">
    <source>
        <dbReference type="EMBL" id="KAF2261883.1"/>
    </source>
</evidence>
<dbReference type="OrthoDB" id="2157530at2759"/>
<protein>
    <submittedName>
        <fullName evidence="1">Uncharacterized protein</fullName>
    </submittedName>
</protein>
<keyword evidence="2" id="KW-1185">Reference proteome</keyword>
<name>A0A9P4N1T5_9PLEO</name>
<evidence type="ECO:0000313" key="2">
    <source>
        <dbReference type="Proteomes" id="UP000800093"/>
    </source>
</evidence>
<gene>
    <name evidence="1" type="ORF">CC78DRAFT_619071</name>
</gene>
<reference evidence="2" key="1">
    <citation type="journal article" date="2020" name="Stud. Mycol.">
        <title>101 Dothideomycetes genomes: A test case for predicting lifestyles and emergence of pathogens.</title>
        <authorList>
            <person name="Haridas S."/>
            <person name="Albert R."/>
            <person name="Binder M."/>
            <person name="Bloem J."/>
            <person name="LaButti K."/>
            <person name="Salamov A."/>
            <person name="Andreopoulos B."/>
            <person name="Baker S."/>
            <person name="Barry K."/>
            <person name="Bills G."/>
            <person name="Bluhm B."/>
            <person name="Cannon C."/>
            <person name="Castanera R."/>
            <person name="Culley D."/>
            <person name="Daum C."/>
            <person name="Ezra D."/>
            <person name="Gonzalez J."/>
            <person name="Henrissat B."/>
            <person name="Kuo A."/>
            <person name="Liang C."/>
            <person name="Lipzen A."/>
            <person name="Lutzoni F."/>
            <person name="Magnuson J."/>
            <person name="Mondo S."/>
            <person name="Nolan M."/>
            <person name="Ohm R."/>
            <person name="Pangilinan J."/>
            <person name="Park H.-J."/>
            <person name="Ramirez L."/>
            <person name="Alfaro M."/>
            <person name="Sun H."/>
            <person name="Tritt A."/>
            <person name="Yoshinaga Y."/>
            <person name="Zwiers L.-H."/>
            <person name="Turgeon B."/>
            <person name="Goodwin S."/>
            <person name="Spatafora J."/>
            <person name="Crous P."/>
            <person name="Grigoriev I."/>
        </authorList>
    </citation>
    <scope>NUCLEOTIDE SEQUENCE [LARGE SCALE GENOMIC DNA]</scope>
    <source>
        <strain evidence="2">CBS 304.66</strain>
    </source>
</reference>
<accession>A0A9P4N1T5</accession>
<proteinExistence type="predicted"/>
<organism evidence="1 2">
    <name type="scientific">Lojkania enalia</name>
    <dbReference type="NCBI Taxonomy" id="147567"/>
    <lineage>
        <taxon>Eukaryota</taxon>
        <taxon>Fungi</taxon>
        <taxon>Dikarya</taxon>
        <taxon>Ascomycota</taxon>
        <taxon>Pezizomycotina</taxon>
        <taxon>Dothideomycetes</taxon>
        <taxon>Pleosporomycetidae</taxon>
        <taxon>Pleosporales</taxon>
        <taxon>Pleosporales incertae sedis</taxon>
        <taxon>Lojkania</taxon>
    </lineage>
</organism>
<dbReference type="EMBL" id="ML986649">
    <property type="protein sequence ID" value="KAF2261883.1"/>
    <property type="molecule type" value="Genomic_DNA"/>
</dbReference>
<dbReference type="Proteomes" id="UP000800093">
    <property type="component" value="Unassembled WGS sequence"/>
</dbReference>